<comment type="caution">
    <text evidence="4">The sequence shown here is derived from an EMBL/GenBank/DDBJ whole genome shotgun (WGS) entry which is preliminary data.</text>
</comment>
<dbReference type="GO" id="GO:0020037">
    <property type="term" value="F:heme binding"/>
    <property type="evidence" value="ECO:0007669"/>
    <property type="project" value="InterPro"/>
</dbReference>
<feature type="signal peptide" evidence="3">
    <location>
        <begin position="1"/>
        <end position="20"/>
    </location>
</feature>
<keyword evidence="2" id="KW-0349">Heme</keyword>
<reference evidence="4 5" key="1">
    <citation type="submission" date="2023-11" db="EMBL/GenBank/DDBJ databases">
        <authorList>
            <person name="Hedman E."/>
            <person name="Englund M."/>
            <person name="Stromberg M."/>
            <person name="Nyberg Akerstrom W."/>
            <person name="Nylinder S."/>
            <person name="Jareborg N."/>
            <person name="Kallberg Y."/>
            <person name="Kronander E."/>
        </authorList>
    </citation>
    <scope>NUCLEOTIDE SEQUENCE [LARGE SCALE GENOMIC DNA]</scope>
</reference>
<proteinExistence type="predicted"/>
<evidence type="ECO:0000256" key="2">
    <source>
        <dbReference type="PIRSR" id="PIRSR619791-2"/>
    </source>
</evidence>
<dbReference type="Proteomes" id="UP001314205">
    <property type="component" value="Unassembled WGS sequence"/>
</dbReference>
<dbReference type="PANTHER" id="PTHR11475">
    <property type="entry name" value="OXIDASE/PEROXIDASE"/>
    <property type="match status" value="1"/>
</dbReference>
<protein>
    <recommendedName>
        <fullName evidence="6">Peroxidase</fullName>
    </recommendedName>
</protein>
<dbReference type="Gene3D" id="1.10.640.10">
    <property type="entry name" value="Haem peroxidase domain superfamily, animal type"/>
    <property type="match status" value="1"/>
</dbReference>
<evidence type="ECO:0000313" key="5">
    <source>
        <dbReference type="Proteomes" id="UP001314205"/>
    </source>
</evidence>
<evidence type="ECO:0000256" key="1">
    <source>
        <dbReference type="ARBA" id="ARBA00022559"/>
    </source>
</evidence>
<dbReference type="Pfam" id="PF03098">
    <property type="entry name" value="An_peroxidase"/>
    <property type="match status" value="1"/>
</dbReference>
<keyword evidence="3" id="KW-0732">Signal</keyword>
<organism evidence="4 5">
    <name type="scientific">Parnassius mnemosyne</name>
    <name type="common">clouded apollo</name>
    <dbReference type="NCBI Taxonomy" id="213953"/>
    <lineage>
        <taxon>Eukaryota</taxon>
        <taxon>Metazoa</taxon>
        <taxon>Ecdysozoa</taxon>
        <taxon>Arthropoda</taxon>
        <taxon>Hexapoda</taxon>
        <taxon>Insecta</taxon>
        <taxon>Pterygota</taxon>
        <taxon>Neoptera</taxon>
        <taxon>Endopterygota</taxon>
        <taxon>Lepidoptera</taxon>
        <taxon>Glossata</taxon>
        <taxon>Ditrysia</taxon>
        <taxon>Papilionoidea</taxon>
        <taxon>Papilionidae</taxon>
        <taxon>Parnassiinae</taxon>
        <taxon>Parnassini</taxon>
        <taxon>Parnassius</taxon>
        <taxon>Driopa</taxon>
    </lineage>
</organism>
<feature type="binding site" description="axial binding residue" evidence="2">
    <location>
        <position position="391"/>
    </location>
    <ligand>
        <name>heme b</name>
        <dbReference type="ChEBI" id="CHEBI:60344"/>
    </ligand>
    <ligandPart>
        <name>Fe</name>
        <dbReference type="ChEBI" id="CHEBI:18248"/>
    </ligandPart>
</feature>
<dbReference type="AlphaFoldDB" id="A0AAV1LF34"/>
<evidence type="ECO:0000256" key="3">
    <source>
        <dbReference type="SAM" id="SignalP"/>
    </source>
</evidence>
<dbReference type="InterPro" id="IPR019791">
    <property type="entry name" value="Haem_peroxidase_animal"/>
</dbReference>
<dbReference type="EMBL" id="CAVLGL010000087">
    <property type="protein sequence ID" value="CAK1592672.1"/>
    <property type="molecule type" value="Genomic_DNA"/>
</dbReference>
<dbReference type="SUPFAM" id="SSF48113">
    <property type="entry name" value="Heme-dependent peroxidases"/>
    <property type="match status" value="1"/>
</dbReference>
<feature type="chain" id="PRO_5043965261" description="Peroxidase" evidence="3">
    <location>
        <begin position="21"/>
        <end position="649"/>
    </location>
</feature>
<dbReference type="GO" id="GO:0046872">
    <property type="term" value="F:metal ion binding"/>
    <property type="evidence" value="ECO:0007669"/>
    <property type="project" value="UniProtKB-KW"/>
</dbReference>
<keyword evidence="2" id="KW-0479">Metal-binding</keyword>
<dbReference type="PRINTS" id="PR00457">
    <property type="entry name" value="ANPEROXIDASE"/>
</dbReference>
<sequence>MFRFFKIILFPAIILHVTSAVLYDIFSGRPVAEQRAMSNVTLNLTDEMLLFFGIKPWCTIDIPECSPYETRRVDGSCNNLRHPSRGTTMTPYHRMLPSNHAMDGGLRTSITGQQLPNARKLRVALMSDGRVHNKRFTQLITYLPLIMTADTTSVHDTINYVMFTRTCCASDGELNPMCMPIEVPADDLHLRRSNVRCLNLTRAITYQALGCAPKSLPPERINSSPPMLDLSSLYGNDQLSVNRSRQMRGGLLRADVIKGKEWPPNGAPVCLLNQPPRETRCHDSGQFGINTIVGIQLLGIWQYRNHNYLARILEQINPCWDDERLFTVARGINIAYYQHIVYYELMPALLGYEFLLKNNIIYDTYGHVDDYDDSLEPTVSIEYVIGTRWFHTIQEGRLQLYSKEGRLLDELAMVDYTLRSGGMMTNNTFEGATQGSFRQPCADADYLVDPDVGERILGPLQFASDVTASDINKGRDVGLPSYNRYRQYCGLPVAKTFDDLYNWMPKDQVDVLARNYEYIDDLDLMAGILAEKPMRGAIMGPTLACIMADQLVRWRRADRFWYENTIHPGAFTPDQLYEIRKITMARIICDQGDSVDSVQPFAFLLPGLGNEIVDCSAIPAPDLEAWRDQRCADNVTSQNFKSTLYNLSD</sequence>
<keyword evidence="1" id="KW-0560">Oxidoreductase</keyword>
<dbReference type="InterPro" id="IPR037120">
    <property type="entry name" value="Haem_peroxidase_sf_animal"/>
</dbReference>
<name>A0AAV1LF34_9NEOP</name>
<dbReference type="GO" id="GO:0006979">
    <property type="term" value="P:response to oxidative stress"/>
    <property type="evidence" value="ECO:0007669"/>
    <property type="project" value="InterPro"/>
</dbReference>
<keyword evidence="2" id="KW-0408">Iron</keyword>
<evidence type="ECO:0000313" key="4">
    <source>
        <dbReference type="EMBL" id="CAK1592672.1"/>
    </source>
</evidence>
<evidence type="ECO:0008006" key="6">
    <source>
        <dbReference type="Google" id="ProtNLM"/>
    </source>
</evidence>
<dbReference type="PANTHER" id="PTHR11475:SF86">
    <property type="entry name" value="PEROXIDASE"/>
    <property type="match status" value="1"/>
</dbReference>
<gene>
    <name evidence="4" type="ORF">PARMNEM_LOCUS12580</name>
</gene>
<dbReference type="PROSITE" id="PS50292">
    <property type="entry name" value="PEROXIDASE_3"/>
    <property type="match status" value="1"/>
</dbReference>
<dbReference type="InterPro" id="IPR010255">
    <property type="entry name" value="Haem_peroxidase_sf"/>
</dbReference>
<accession>A0AAV1LF34</accession>
<keyword evidence="5" id="KW-1185">Reference proteome</keyword>
<keyword evidence="1" id="KW-0575">Peroxidase</keyword>
<dbReference type="GO" id="GO:0004601">
    <property type="term" value="F:peroxidase activity"/>
    <property type="evidence" value="ECO:0007669"/>
    <property type="project" value="UniProtKB-KW"/>
</dbReference>